<comment type="caution">
    <text evidence="1">The sequence shown here is derived from an EMBL/GenBank/DDBJ whole genome shotgun (WGS) entry which is preliminary data.</text>
</comment>
<proteinExistence type="predicted"/>
<sequence length="83" mass="9458">MSNERSRFDTSAHRRGNCPKKMYIKFNENIKKPETSHQSLEVVQFFDDDLLNAIVSRQHVATTTQADDSIRRIVAATGVKGIH</sequence>
<dbReference type="EMBL" id="JACVVK020000308">
    <property type="protein sequence ID" value="KAK7479191.1"/>
    <property type="molecule type" value="Genomic_DNA"/>
</dbReference>
<keyword evidence="2" id="KW-1185">Reference proteome</keyword>
<organism evidence="1 2">
    <name type="scientific">Batillaria attramentaria</name>
    <dbReference type="NCBI Taxonomy" id="370345"/>
    <lineage>
        <taxon>Eukaryota</taxon>
        <taxon>Metazoa</taxon>
        <taxon>Spiralia</taxon>
        <taxon>Lophotrochozoa</taxon>
        <taxon>Mollusca</taxon>
        <taxon>Gastropoda</taxon>
        <taxon>Caenogastropoda</taxon>
        <taxon>Sorbeoconcha</taxon>
        <taxon>Cerithioidea</taxon>
        <taxon>Batillariidae</taxon>
        <taxon>Batillaria</taxon>
    </lineage>
</organism>
<gene>
    <name evidence="1" type="ORF">BaRGS_00029535</name>
</gene>
<name>A0ABD0JWW2_9CAEN</name>
<evidence type="ECO:0000313" key="2">
    <source>
        <dbReference type="Proteomes" id="UP001519460"/>
    </source>
</evidence>
<accession>A0ABD0JWW2</accession>
<dbReference type="Proteomes" id="UP001519460">
    <property type="component" value="Unassembled WGS sequence"/>
</dbReference>
<reference evidence="1 2" key="1">
    <citation type="journal article" date="2023" name="Sci. Data">
        <title>Genome assembly of the Korean intertidal mud-creeper Batillaria attramentaria.</title>
        <authorList>
            <person name="Patra A.K."/>
            <person name="Ho P.T."/>
            <person name="Jun S."/>
            <person name="Lee S.J."/>
            <person name="Kim Y."/>
            <person name="Won Y.J."/>
        </authorList>
    </citation>
    <scope>NUCLEOTIDE SEQUENCE [LARGE SCALE GENOMIC DNA]</scope>
    <source>
        <strain evidence="1">Wonlab-2016</strain>
    </source>
</reference>
<dbReference type="AlphaFoldDB" id="A0ABD0JWW2"/>
<evidence type="ECO:0000313" key="1">
    <source>
        <dbReference type="EMBL" id="KAK7479191.1"/>
    </source>
</evidence>
<protein>
    <submittedName>
        <fullName evidence="1">Uncharacterized protein</fullName>
    </submittedName>
</protein>